<evidence type="ECO:0008006" key="4">
    <source>
        <dbReference type="Google" id="ProtNLM"/>
    </source>
</evidence>
<sequence>MQIYLPDDLYAEVKARKLRASELFQQAVRAEIRRQQLIDAADEWLAEQLAEHGEPSLDDLAWAEEFVAEMKSHLRPPDEESSGQIAVDTTRKVS</sequence>
<proteinExistence type="predicted"/>
<feature type="region of interest" description="Disordered" evidence="1">
    <location>
        <begin position="72"/>
        <end position="94"/>
    </location>
</feature>
<evidence type="ECO:0000313" key="2">
    <source>
        <dbReference type="EMBL" id="GAA1595839.1"/>
    </source>
</evidence>
<dbReference type="EMBL" id="BAAAPH010000023">
    <property type="protein sequence ID" value="GAA1595839.1"/>
    <property type="molecule type" value="Genomic_DNA"/>
</dbReference>
<comment type="caution">
    <text evidence="2">The sequence shown here is derived from an EMBL/GenBank/DDBJ whole genome shotgun (WGS) entry which is preliminary data.</text>
</comment>
<evidence type="ECO:0000256" key="1">
    <source>
        <dbReference type="SAM" id="MobiDB-lite"/>
    </source>
</evidence>
<reference evidence="3" key="1">
    <citation type="journal article" date="2019" name="Int. J. Syst. Evol. Microbiol.">
        <title>The Global Catalogue of Microorganisms (GCM) 10K type strain sequencing project: providing services to taxonomists for standard genome sequencing and annotation.</title>
        <authorList>
            <consortium name="The Broad Institute Genomics Platform"/>
            <consortium name="The Broad Institute Genome Sequencing Center for Infectious Disease"/>
            <person name="Wu L."/>
            <person name="Ma J."/>
        </authorList>
    </citation>
    <scope>NUCLEOTIDE SEQUENCE [LARGE SCALE GENOMIC DNA]</scope>
    <source>
        <strain evidence="3">JCM 15572</strain>
    </source>
</reference>
<protein>
    <recommendedName>
        <fullName evidence="4">CopG family transcriptional regulator</fullName>
    </recommendedName>
</protein>
<dbReference type="Proteomes" id="UP001501705">
    <property type="component" value="Unassembled WGS sequence"/>
</dbReference>
<accession>A0ABP4PZ70</accession>
<gene>
    <name evidence="2" type="ORF">GCM10009804_60540</name>
</gene>
<keyword evidence="3" id="KW-1185">Reference proteome</keyword>
<name>A0ABP4PZ70_9ACTN</name>
<evidence type="ECO:0000313" key="3">
    <source>
        <dbReference type="Proteomes" id="UP001501705"/>
    </source>
</evidence>
<organism evidence="2 3">
    <name type="scientific">Kribbella hippodromi</name>
    <dbReference type="NCBI Taxonomy" id="434347"/>
    <lineage>
        <taxon>Bacteria</taxon>
        <taxon>Bacillati</taxon>
        <taxon>Actinomycetota</taxon>
        <taxon>Actinomycetes</taxon>
        <taxon>Propionibacteriales</taxon>
        <taxon>Kribbellaceae</taxon>
        <taxon>Kribbella</taxon>
    </lineage>
</organism>